<accession>H1XTD8</accession>
<dbReference type="AlphaFoldDB" id="H1XTD8"/>
<dbReference type="InParanoid" id="H1XTD8"/>
<evidence type="ECO:0000313" key="8">
    <source>
        <dbReference type="Proteomes" id="UP000004671"/>
    </source>
</evidence>
<dbReference type="InterPro" id="IPR051206">
    <property type="entry name" value="NAMLAA_amidase_2"/>
</dbReference>
<dbReference type="PaxDb" id="880073-Calab_0732"/>
<evidence type="ECO:0000256" key="1">
    <source>
        <dbReference type="ARBA" id="ARBA00001561"/>
    </source>
</evidence>
<dbReference type="SUPFAM" id="SSF55846">
    <property type="entry name" value="N-acetylmuramoyl-L-alanine amidase-like"/>
    <property type="match status" value="1"/>
</dbReference>
<reference evidence="6 9" key="2">
    <citation type="submission" date="2016-11" db="EMBL/GenBank/DDBJ databases">
        <title>Genomic analysis of Caldithrix abyssi and proposal of a novel bacterial phylum Caldithrichaeota.</title>
        <authorList>
            <person name="Kublanov I."/>
            <person name="Sigalova O."/>
            <person name="Gavrilov S."/>
            <person name="Lebedinsky A."/>
            <person name="Ivanova N."/>
            <person name="Daum C."/>
            <person name="Reddy T."/>
            <person name="Klenk H.P."/>
            <person name="Goker M."/>
            <person name="Reva O."/>
            <person name="Miroshnichenko M."/>
            <person name="Kyprides N."/>
            <person name="Woyke T."/>
            <person name="Gelfand M."/>
        </authorList>
    </citation>
    <scope>NUCLEOTIDE SEQUENCE [LARGE SCALE GENOMIC DNA]</scope>
    <source>
        <strain evidence="6 9">LF13</strain>
    </source>
</reference>
<dbReference type="eggNOG" id="COG3023">
    <property type="taxonomic scope" value="Bacteria"/>
</dbReference>
<dbReference type="KEGG" id="caby:Cabys_239"/>
<dbReference type="InterPro" id="IPR002502">
    <property type="entry name" value="Amidase_domain"/>
</dbReference>
<comment type="catalytic activity">
    <reaction evidence="1">
        <text>Hydrolyzes the link between N-acetylmuramoyl residues and L-amino acid residues in certain cell-wall glycopeptides.</text>
        <dbReference type="EC" id="3.5.1.28"/>
    </reaction>
</comment>
<dbReference type="Proteomes" id="UP000183868">
    <property type="component" value="Chromosome"/>
</dbReference>
<evidence type="ECO:0000313" key="7">
    <source>
        <dbReference type="EMBL" id="EHO40371.1"/>
    </source>
</evidence>
<dbReference type="GO" id="GO:0009253">
    <property type="term" value="P:peptidoglycan catabolic process"/>
    <property type="evidence" value="ECO:0007669"/>
    <property type="project" value="InterPro"/>
</dbReference>
<dbReference type="HOGENOM" id="CLU_079366_1_0_0"/>
<evidence type="ECO:0000256" key="2">
    <source>
        <dbReference type="ARBA" id="ARBA00011901"/>
    </source>
</evidence>
<dbReference type="CDD" id="cd06583">
    <property type="entry name" value="PGRP"/>
    <property type="match status" value="1"/>
</dbReference>
<keyword evidence="3" id="KW-0378">Hydrolase</keyword>
<dbReference type="OrthoDB" id="8754850at2"/>
<dbReference type="STRING" id="880073.Cabys_239"/>
<gene>
    <name evidence="6" type="ORF">Cabys_239</name>
    <name evidence="7" type="ORF">Calab_0732</name>
</gene>
<feature type="domain" description="N-acetylmuramoyl-L-alanine amidase" evidence="5">
    <location>
        <begin position="2"/>
        <end position="134"/>
    </location>
</feature>
<dbReference type="Proteomes" id="UP000004671">
    <property type="component" value="Chromosome"/>
</dbReference>
<keyword evidence="4" id="KW-0961">Cell wall biogenesis/degradation</keyword>
<dbReference type="EMBL" id="CM001402">
    <property type="protein sequence ID" value="EHO40371.1"/>
    <property type="molecule type" value="Genomic_DNA"/>
</dbReference>
<dbReference type="Pfam" id="PF01510">
    <property type="entry name" value="Amidase_2"/>
    <property type="match status" value="1"/>
</dbReference>
<dbReference type="GO" id="GO:0071555">
    <property type="term" value="P:cell wall organization"/>
    <property type="evidence" value="ECO:0007669"/>
    <property type="project" value="UniProtKB-KW"/>
</dbReference>
<dbReference type="EC" id="3.5.1.28" evidence="2"/>
<evidence type="ECO:0000256" key="3">
    <source>
        <dbReference type="ARBA" id="ARBA00022801"/>
    </source>
</evidence>
<evidence type="ECO:0000313" key="6">
    <source>
        <dbReference type="EMBL" id="APF16990.1"/>
    </source>
</evidence>
<proteinExistence type="predicted"/>
<dbReference type="RefSeq" id="WP_006927334.1">
    <property type="nucleotide sequence ID" value="NZ_CM001402.1"/>
</dbReference>
<reference evidence="7 8" key="1">
    <citation type="submission" date="2011-09" db="EMBL/GenBank/DDBJ databases">
        <title>The permanent draft genome of Caldithrix abyssi DSM 13497.</title>
        <authorList>
            <consortium name="US DOE Joint Genome Institute (JGI-PGF)"/>
            <person name="Lucas S."/>
            <person name="Han J."/>
            <person name="Lapidus A."/>
            <person name="Bruce D."/>
            <person name="Goodwin L."/>
            <person name="Pitluck S."/>
            <person name="Peters L."/>
            <person name="Kyrpides N."/>
            <person name="Mavromatis K."/>
            <person name="Ivanova N."/>
            <person name="Mikhailova N."/>
            <person name="Chertkov O."/>
            <person name="Detter J.C."/>
            <person name="Tapia R."/>
            <person name="Han C."/>
            <person name="Land M."/>
            <person name="Hauser L."/>
            <person name="Markowitz V."/>
            <person name="Cheng J.-F."/>
            <person name="Hugenholtz P."/>
            <person name="Woyke T."/>
            <person name="Wu D."/>
            <person name="Spring S."/>
            <person name="Brambilla E."/>
            <person name="Klenk H.-P."/>
            <person name="Eisen J.A."/>
        </authorList>
    </citation>
    <scope>NUCLEOTIDE SEQUENCE [LARGE SCALE GENOMIC DNA]</scope>
    <source>
        <strain evidence="7 8">DSM 13497</strain>
    </source>
</reference>
<evidence type="ECO:0000256" key="4">
    <source>
        <dbReference type="ARBA" id="ARBA00023316"/>
    </source>
</evidence>
<evidence type="ECO:0000259" key="5">
    <source>
        <dbReference type="Pfam" id="PF01510"/>
    </source>
</evidence>
<evidence type="ECO:0000313" key="9">
    <source>
        <dbReference type="Proteomes" id="UP000183868"/>
    </source>
</evidence>
<dbReference type="InterPro" id="IPR036505">
    <property type="entry name" value="Amidase/PGRP_sf"/>
</dbReference>
<organism evidence="7 8">
    <name type="scientific">Caldithrix abyssi DSM 13497</name>
    <dbReference type="NCBI Taxonomy" id="880073"/>
    <lineage>
        <taxon>Bacteria</taxon>
        <taxon>Pseudomonadati</taxon>
        <taxon>Calditrichota</taxon>
        <taxon>Calditrichia</taxon>
        <taxon>Calditrichales</taxon>
        <taxon>Calditrichaceae</taxon>
        <taxon>Caldithrix</taxon>
    </lineage>
</organism>
<name>H1XTD8_CALAY</name>
<dbReference type="PANTHER" id="PTHR30417">
    <property type="entry name" value="N-ACETYLMURAMOYL-L-ALANINE AMIDASE AMID"/>
    <property type="match status" value="1"/>
</dbReference>
<dbReference type="Gene3D" id="3.40.80.10">
    <property type="entry name" value="Peptidoglycan recognition protein-like"/>
    <property type="match status" value="1"/>
</dbReference>
<keyword evidence="8" id="KW-1185">Reference proteome</keyword>
<dbReference type="EMBL" id="CP018099">
    <property type="protein sequence ID" value="APF16990.1"/>
    <property type="molecule type" value="Genomic_DNA"/>
</dbReference>
<dbReference type="GO" id="GO:0009254">
    <property type="term" value="P:peptidoglycan turnover"/>
    <property type="evidence" value="ECO:0007669"/>
    <property type="project" value="TreeGrafter"/>
</dbReference>
<dbReference type="GO" id="GO:0008745">
    <property type="term" value="F:N-acetylmuramoyl-L-alanine amidase activity"/>
    <property type="evidence" value="ECO:0007669"/>
    <property type="project" value="UniProtKB-EC"/>
</dbReference>
<dbReference type="PANTHER" id="PTHR30417:SF1">
    <property type="entry name" value="N-ACETYLMURAMOYL-L-ALANINE AMIDASE AMID"/>
    <property type="match status" value="1"/>
</dbReference>
<protein>
    <recommendedName>
        <fullName evidence="2">N-acetylmuramoyl-L-alanine amidase</fullName>
        <ecNumber evidence="2">3.5.1.28</ecNumber>
    </recommendedName>
</protein>
<sequence length="146" mass="17277">MREIRKIIIHCTDSQWGNVEIIDRWHKERGWDGVGYHYLILNSYPTYRSLKDRRPEPENDGLIKEGRDLEKIGAHCRGHNLDSIGIALVGVNTFSKAQIYSLQKLIKVLLKQFHLSINNVYGHYEFDNRKSCPNLDMEWFREMLNF</sequence>